<comment type="caution">
    <text evidence="1">The sequence shown here is derived from an EMBL/GenBank/DDBJ whole genome shotgun (WGS) entry which is preliminary data.</text>
</comment>
<protein>
    <submittedName>
        <fullName evidence="1">Uncharacterized protein</fullName>
    </submittedName>
</protein>
<organism evidence="1 2">
    <name type="scientific">Brenneria populi</name>
    <dbReference type="NCBI Taxonomy" id="1505588"/>
    <lineage>
        <taxon>Bacteria</taxon>
        <taxon>Pseudomonadati</taxon>
        <taxon>Pseudomonadota</taxon>
        <taxon>Gammaproteobacteria</taxon>
        <taxon>Enterobacterales</taxon>
        <taxon>Pectobacteriaceae</taxon>
        <taxon>Brenneria</taxon>
    </lineage>
</organism>
<name>A0ABU6JUN0_9GAMM</name>
<evidence type="ECO:0000313" key="2">
    <source>
        <dbReference type="Proteomes" id="UP001309705"/>
    </source>
</evidence>
<reference evidence="1 2" key="1">
    <citation type="journal article" date="2017" name="Int. J. Syst. Evol. Microbiol.">
        <title>Brenneria populi subsp. brevivirga subsp. nov. isolated from symptomatic bark of Populus x euramericana canker, and description of Brenneria populi subsp. populi subsp. nov.</title>
        <authorList>
            <person name="Zheng M.H."/>
            <person name="Piao C.G."/>
            <person name="Xue H."/>
            <person name="Guo M.W."/>
            <person name="Li Y."/>
        </authorList>
    </citation>
    <scope>NUCLEOTIDE SEQUENCE [LARGE SCALE GENOMIC DNA]</scope>
    <source>
        <strain evidence="1 2">D9-5</strain>
    </source>
</reference>
<accession>A0ABU6JUN0</accession>
<dbReference type="Proteomes" id="UP001309705">
    <property type="component" value="Unassembled WGS sequence"/>
</dbReference>
<dbReference type="EMBL" id="JAYWTM010000022">
    <property type="protein sequence ID" value="MEC5344483.1"/>
    <property type="molecule type" value="Genomic_DNA"/>
</dbReference>
<dbReference type="RefSeq" id="WP_327619287.1">
    <property type="nucleotide sequence ID" value="NZ_JAYWTM010000022.1"/>
</dbReference>
<proteinExistence type="predicted"/>
<sequence>MRAALQSSIEANIMDQRVVDAGVAQATASHEDNSVLQRDWRQ</sequence>
<gene>
    <name evidence="1" type="ORF">VSX58_17970</name>
</gene>
<evidence type="ECO:0000313" key="1">
    <source>
        <dbReference type="EMBL" id="MEC5344483.1"/>
    </source>
</evidence>
<keyword evidence="2" id="KW-1185">Reference proteome</keyword>